<keyword evidence="1" id="KW-0677">Repeat</keyword>
<evidence type="ECO:0000256" key="2">
    <source>
        <dbReference type="SAM" id="MobiDB-lite"/>
    </source>
</evidence>
<evidence type="ECO:0000256" key="1">
    <source>
        <dbReference type="ARBA" id="ARBA00022737"/>
    </source>
</evidence>
<dbReference type="AlphaFoldDB" id="A0A1F7ZX80"/>
<sequence length="310" mass="35499">MGSTARSLHQVERREMHSDEDSTSTPDLRELSDLIKELTEAYSRTMIVVDALDESGMDERAEIVNELKYITDESTSLVKVFVTSREEPGLRLHLQSYPGIQVTCLDNVSDIVRFVNTETDRLVTENQLLADIEGREREQLKVLIKEDVVSKADGVFRWAQLKLQSLGWIRTERDIRNALSETPRPLSDLYEQLYQNALTDTRGTAVAVFQNTLRWMLCATWVLVWKDFSRAITSFVNIEASEISEDDISNLLAGFVVFDTTEEGSHTFRFAHLSVREFLETKPEYCSEVSNRFTAEVCLLQLVRANFARD</sequence>
<dbReference type="PANTHER" id="PTHR10039:SF16">
    <property type="entry name" value="GPI INOSITOL-DEACYLASE"/>
    <property type="match status" value="1"/>
</dbReference>
<dbReference type="EMBL" id="LYCR01000060">
    <property type="protein sequence ID" value="OGM44091.1"/>
    <property type="molecule type" value="Genomic_DNA"/>
</dbReference>
<name>A0A1F7ZX80_9EURO</name>
<accession>A0A1F7ZX80</accession>
<dbReference type="RefSeq" id="XP_022387808.1">
    <property type="nucleotide sequence ID" value="XM_022534449.1"/>
</dbReference>
<dbReference type="PANTHER" id="PTHR10039">
    <property type="entry name" value="AMELOGENIN"/>
    <property type="match status" value="1"/>
</dbReference>
<dbReference type="Proteomes" id="UP000179179">
    <property type="component" value="Unassembled WGS sequence"/>
</dbReference>
<dbReference type="STRING" id="109264.A0A1F7ZX80"/>
<feature type="compositionally biased region" description="Basic and acidic residues" evidence="2">
    <location>
        <begin position="9"/>
        <end position="20"/>
    </location>
</feature>
<dbReference type="OrthoDB" id="7464126at2759"/>
<evidence type="ECO:0000313" key="5">
    <source>
        <dbReference type="Proteomes" id="UP000179179"/>
    </source>
</evidence>
<organism evidence="4 5">
    <name type="scientific">Aspergillus bombycis</name>
    <dbReference type="NCBI Taxonomy" id="109264"/>
    <lineage>
        <taxon>Eukaryota</taxon>
        <taxon>Fungi</taxon>
        <taxon>Dikarya</taxon>
        <taxon>Ascomycota</taxon>
        <taxon>Pezizomycotina</taxon>
        <taxon>Eurotiomycetes</taxon>
        <taxon>Eurotiomycetidae</taxon>
        <taxon>Eurotiales</taxon>
        <taxon>Aspergillaceae</taxon>
        <taxon>Aspergillus</taxon>
    </lineage>
</organism>
<feature type="domain" description="Nephrocystin 3-like N-terminal" evidence="3">
    <location>
        <begin position="17"/>
        <end position="85"/>
    </location>
</feature>
<dbReference type="Pfam" id="PF24883">
    <property type="entry name" value="NPHP3_N"/>
    <property type="match status" value="1"/>
</dbReference>
<feature type="region of interest" description="Disordered" evidence="2">
    <location>
        <begin position="1"/>
        <end position="28"/>
    </location>
</feature>
<protein>
    <recommendedName>
        <fullName evidence="3">Nephrocystin 3-like N-terminal domain-containing protein</fullName>
    </recommendedName>
</protein>
<dbReference type="GeneID" id="34450710"/>
<gene>
    <name evidence="4" type="ORF">ABOM_007320</name>
</gene>
<evidence type="ECO:0000259" key="3">
    <source>
        <dbReference type="Pfam" id="PF24883"/>
    </source>
</evidence>
<keyword evidence="5" id="KW-1185">Reference proteome</keyword>
<proteinExistence type="predicted"/>
<reference evidence="4 5" key="1">
    <citation type="journal article" date="2016" name="Genome Biol. Evol.">
        <title>Draft genome sequence of an aflatoxigenic Aspergillus species, A. bombycis.</title>
        <authorList>
            <person name="Moore G.G."/>
            <person name="Mack B.M."/>
            <person name="Beltz S.B."/>
            <person name="Gilbert M.K."/>
        </authorList>
    </citation>
    <scope>NUCLEOTIDE SEQUENCE [LARGE SCALE GENOMIC DNA]</scope>
    <source>
        <strain evidence="5">NRRL 26010</strain>
    </source>
</reference>
<evidence type="ECO:0000313" key="4">
    <source>
        <dbReference type="EMBL" id="OGM44091.1"/>
    </source>
</evidence>
<comment type="caution">
    <text evidence="4">The sequence shown here is derived from an EMBL/GenBank/DDBJ whole genome shotgun (WGS) entry which is preliminary data.</text>
</comment>
<dbReference type="InterPro" id="IPR056884">
    <property type="entry name" value="NPHP3-like_N"/>
</dbReference>